<evidence type="ECO:0000256" key="4">
    <source>
        <dbReference type="SAM" id="MobiDB-lite"/>
    </source>
</evidence>
<feature type="domain" description="AIG1-type G" evidence="5">
    <location>
        <begin position="97"/>
        <end position="142"/>
    </location>
</feature>
<evidence type="ECO:0000256" key="2">
    <source>
        <dbReference type="ARBA" id="ARBA00022741"/>
    </source>
</evidence>
<evidence type="ECO:0000313" key="6">
    <source>
        <dbReference type="EMBL" id="CAB1449913.1"/>
    </source>
</evidence>
<comment type="caution">
    <text evidence="6">The sequence shown here is derived from an EMBL/GenBank/DDBJ whole genome shotgun (WGS) entry which is preliminary data.</text>
</comment>
<dbReference type="AlphaFoldDB" id="A0A9N7VFC7"/>
<dbReference type="InterPro" id="IPR006703">
    <property type="entry name" value="G_AIG1"/>
</dbReference>
<dbReference type="Proteomes" id="UP001153269">
    <property type="component" value="Unassembled WGS sequence"/>
</dbReference>
<dbReference type="InterPro" id="IPR045058">
    <property type="entry name" value="GIMA/IAN/Toc"/>
</dbReference>
<proteinExistence type="inferred from homology"/>
<dbReference type="Pfam" id="PF04548">
    <property type="entry name" value="AIG1"/>
    <property type="match status" value="1"/>
</dbReference>
<sequence>MAASVATPSRTRKSKVWESFTLNLAPKNTTCTMCKAEPAFHEGTSVMHGRLKRRHVAHRNVDDAHSPRDDADEKELMDSGIMEAEREGDDISWSEELRLVLVGKTGSGKSASGNTILGRKQFLSQISGSSVTQICELGSVVLTEEEAAEEEEEDQAGTGGR</sequence>
<evidence type="ECO:0000256" key="3">
    <source>
        <dbReference type="ARBA" id="ARBA00023134"/>
    </source>
</evidence>
<dbReference type="InterPro" id="IPR027417">
    <property type="entry name" value="P-loop_NTPase"/>
</dbReference>
<dbReference type="EMBL" id="CADEAL010004033">
    <property type="protein sequence ID" value="CAB1449913.1"/>
    <property type="molecule type" value="Genomic_DNA"/>
</dbReference>
<reference evidence="6" key="1">
    <citation type="submission" date="2020-03" db="EMBL/GenBank/DDBJ databases">
        <authorList>
            <person name="Weist P."/>
        </authorList>
    </citation>
    <scope>NUCLEOTIDE SEQUENCE</scope>
</reference>
<feature type="region of interest" description="Disordered" evidence="4">
    <location>
        <begin position="55"/>
        <end position="75"/>
    </location>
</feature>
<name>A0A9N7VFC7_PLEPL</name>
<accession>A0A9N7VFC7</accession>
<keyword evidence="3" id="KW-0342">GTP-binding</keyword>
<protein>
    <recommendedName>
        <fullName evidence="5">AIG1-type G domain-containing protein</fullName>
    </recommendedName>
</protein>
<organism evidence="6 7">
    <name type="scientific">Pleuronectes platessa</name>
    <name type="common">European plaice</name>
    <dbReference type="NCBI Taxonomy" id="8262"/>
    <lineage>
        <taxon>Eukaryota</taxon>
        <taxon>Metazoa</taxon>
        <taxon>Chordata</taxon>
        <taxon>Craniata</taxon>
        <taxon>Vertebrata</taxon>
        <taxon>Euteleostomi</taxon>
        <taxon>Actinopterygii</taxon>
        <taxon>Neopterygii</taxon>
        <taxon>Teleostei</taxon>
        <taxon>Neoteleostei</taxon>
        <taxon>Acanthomorphata</taxon>
        <taxon>Carangaria</taxon>
        <taxon>Pleuronectiformes</taxon>
        <taxon>Pleuronectoidei</taxon>
        <taxon>Pleuronectidae</taxon>
        <taxon>Pleuronectes</taxon>
    </lineage>
</organism>
<comment type="similarity">
    <text evidence="1">Belongs to the TRAFAC class TrmE-Era-EngA-EngB-Septin-like GTPase superfamily. AIG1/Toc34/Toc159-like paraseptin GTPase family. IAN subfamily.</text>
</comment>
<keyword evidence="7" id="KW-1185">Reference proteome</keyword>
<dbReference type="PANTHER" id="PTHR10903">
    <property type="entry name" value="GTPASE, IMAP FAMILY MEMBER-RELATED"/>
    <property type="match status" value="1"/>
</dbReference>
<dbReference type="PANTHER" id="PTHR10903:SF170">
    <property type="entry name" value="GTPASE IMAP FAMILY MEMBER 7"/>
    <property type="match status" value="1"/>
</dbReference>
<dbReference type="SUPFAM" id="SSF52540">
    <property type="entry name" value="P-loop containing nucleoside triphosphate hydrolases"/>
    <property type="match status" value="1"/>
</dbReference>
<evidence type="ECO:0000259" key="5">
    <source>
        <dbReference type="Pfam" id="PF04548"/>
    </source>
</evidence>
<evidence type="ECO:0000313" key="7">
    <source>
        <dbReference type="Proteomes" id="UP001153269"/>
    </source>
</evidence>
<dbReference type="Gene3D" id="3.40.50.300">
    <property type="entry name" value="P-loop containing nucleotide triphosphate hydrolases"/>
    <property type="match status" value="1"/>
</dbReference>
<dbReference type="GO" id="GO:0005525">
    <property type="term" value="F:GTP binding"/>
    <property type="evidence" value="ECO:0007669"/>
    <property type="project" value="UniProtKB-KW"/>
</dbReference>
<gene>
    <name evidence="6" type="ORF">PLEPLA_LOCUS37599</name>
</gene>
<feature type="compositionally biased region" description="Basic and acidic residues" evidence="4">
    <location>
        <begin position="59"/>
        <end position="75"/>
    </location>
</feature>
<evidence type="ECO:0000256" key="1">
    <source>
        <dbReference type="ARBA" id="ARBA00008535"/>
    </source>
</evidence>
<keyword evidence="2" id="KW-0547">Nucleotide-binding</keyword>